<dbReference type="EMBL" id="BDDD01006004">
    <property type="protein sequence ID" value="GAV90143.1"/>
    <property type="molecule type" value="Genomic_DNA"/>
</dbReference>
<feature type="non-terminal residue" evidence="3">
    <location>
        <position position="1"/>
    </location>
</feature>
<evidence type="ECO:0000313" key="4">
    <source>
        <dbReference type="Proteomes" id="UP000187406"/>
    </source>
</evidence>
<keyword evidence="1" id="KW-0648">Protein biosynthesis</keyword>
<dbReference type="GO" id="GO:0006412">
    <property type="term" value="P:translation"/>
    <property type="evidence" value="ECO:0007669"/>
    <property type="project" value="UniProtKB-KW"/>
</dbReference>
<dbReference type="InterPro" id="IPR049437">
    <property type="entry name" value="tRNA-synt_1c_C2"/>
</dbReference>
<dbReference type="Proteomes" id="UP000187406">
    <property type="component" value="Unassembled WGS sequence"/>
</dbReference>
<evidence type="ECO:0000256" key="1">
    <source>
        <dbReference type="ARBA" id="ARBA00022917"/>
    </source>
</evidence>
<dbReference type="SUPFAM" id="SSF50715">
    <property type="entry name" value="Ribosomal protein L25-like"/>
    <property type="match status" value="1"/>
</dbReference>
<feature type="domain" description="tRNA synthetases class I (E and Q) anti-codon binding" evidence="2">
    <location>
        <begin position="3"/>
        <end position="69"/>
    </location>
</feature>
<dbReference type="Pfam" id="PF20974">
    <property type="entry name" value="tRNA-synt_1c_C2"/>
    <property type="match status" value="1"/>
</dbReference>
<evidence type="ECO:0000259" key="2">
    <source>
        <dbReference type="Pfam" id="PF20974"/>
    </source>
</evidence>
<protein>
    <submittedName>
        <fullName evidence="3">tRNA-synt_1c_C domain-containing protein</fullName>
    </submittedName>
</protein>
<keyword evidence="4" id="KW-1185">Reference proteome</keyword>
<sequence>QGILHWVAEPSPGFDPLKVEVRLFDRLFLQRPGELDDWLVYKVVIPAAFAVPSLQNAAIGDRFQFERLGKFQNTSIIMIFWL</sequence>
<gene>
    <name evidence="3" type="ORF">CFOL_v3_33552</name>
</gene>
<proteinExistence type="predicted"/>
<comment type="caution">
    <text evidence="3">The sequence shown here is derived from an EMBL/GenBank/DDBJ whole genome shotgun (WGS) entry which is preliminary data.</text>
</comment>
<dbReference type="InParanoid" id="A0A1Q3DCU6"/>
<dbReference type="InterPro" id="IPR020056">
    <property type="entry name" value="Rbsml_bL25/Gln-tRNA_synth_N"/>
</dbReference>
<dbReference type="OrthoDB" id="10250478at2759"/>
<dbReference type="AlphaFoldDB" id="A0A1Q3DCU6"/>
<accession>A0A1Q3DCU6</accession>
<dbReference type="Gene3D" id="2.40.240.10">
    <property type="entry name" value="Ribosomal Protein L25, Chain P"/>
    <property type="match status" value="1"/>
</dbReference>
<reference evidence="4" key="1">
    <citation type="submission" date="2016-04" db="EMBL/GenBank/DDBJ databases">
        <title>Cephalotus genome sequencing.</title>
        <authorList>
            <person name="Fukushima K."/>
            <person name="Hasebe M."/>
            <person name="Fang X."/>
        </authorList>
    </citation>
    <scope>NUCLEOTIDE SEQUENCE [LARGE SCALE GENOMIC DNA]</scope>
    <source>
        <strain evidence="4">cv. St1</strain>
    </source>
</reference>
<name>A0A1Q3DCU6_CEPFO</name>
<dbReference type="InterPro" id="IPR011035">
    <property type="entry name" value="Ribosomal_bL25/Gln-tRNA_synth"/>
</dbReference>
<dbReference type="STRING" id="3775.A0A1Q3DCU6"/>
<organism evidence="3 4">
    <name type="scientific">Cephalotus follicularis</name>
    <name type="common">Albany pitcher plant</name>
    <dbReference type="NCBI Taxonomy" id="3775"/>
    <lineage>
        <taxon>Eukaryota</taxon>
        <taxon>Viridiplantae</taxon>
        <taxon>Streptophyta</taxon>
        <taxon>Embryophyta</taxon>
        <taxon>Tracheophyta</taxon>
        <taxon>Spermatophyta</taxon>
        <taxon>Magnoliopsida</taxon>
        <taxon>eudicotyledons</taxon>
        <taxon>Gunneridae</taxon>
        <taxon>Pentapetalae</taxon>
        <taxon>rosids</taxon>
        <taxon>fabids</taxon>
        <taxon>Oxalidales</taxon>
        <taxon>Cephalotaceae</taxon>
        <taxon>Cephalotus</taxon>
    </lineage>
</organism>
<evidence type="ECO:0000313" key="3">
    <source>
        <dbReference type="EMBL" id="GAV90143.1"/>
    </source>
</evidence>